<keyword evidence="3" id="KW-0547">Nucleotide-binding</keyword>
<dbReference type="Proteomes" id="UP001201449">
    <property type="component" value="Unassembled WGS sequence"/>
</dbReference>
<keyword evidence="8" id="KW-1185">Reference proteome</keyword>
<evidence type="ECO:0000256" key="4">
    <source>
        <dbReference type="ARBA" id="ARBA00022777"/>
    </source>
</evidence>
<accession>A0ABS9BXZ5</accession>
<evidence type="ECO:0000256" key="2">
    <source>
        <dbReference type="ARBA" id="ARBA00022679"/>
    </source>
</evidence>
<keyword evidence="5" id="KW-0067">ATP-binding</keyword>
<dbReference type="InterPro" id="IPR002575">
    <property type="entry name" value="Aminoglycoside_PTrfase"/>
</dbReference>
<dbReference type="RefSeq" id="WP_234862118.1">
    <property type="nucleotide sequence ID" value="NZ_JAKEVZ010000011.1"/>
</dbReference>
<dbReference type="Pfam" id="PF01636">
    <property type="entry name" value="APH"/>
    <property type="match status" value="1"/>
</dbReference>
<sequence>MANNISETSTDVLMDVLKHAGILNAGDKFLEISKAGEGNMNIVLRLKTSERTLILKQSPPYVNKYPHIPAPVERIKVEYAYYGLVQKDAYLTKFSPKIIGFLPIYNLLVMDDLGLGLDYRHLYEQKTKLPEHDLELLVNYLLRLHQLKVHAYPDNRGMRRLNHEHIFKFPFLTDNGFDLDRVQTGLQEAASSIRSDSRLLQFIEQLGSRYLSKGRSLIHGDFYPGSWLGTSDGIKVIDTEFSFMGDPEFDLGVLCAHLMMSNTSPQTIFQLKAMYMAEKKLDLDLLDQYTGVEILRRLIGLAQLPVTLSLSEKKSIIDYARNLILHA</sequence>
<evidence type="ECO:0000313" key="8">
    <source>
        <dbReference type="Proteomes" id="UP001201449"/>
    </source>
</evidence>
<protein>
    <submittedName>
        <fullName evidence="7">Phosphotransferase</fullName>
    </submittedName>
</protein>
<dbReference type="EMBL" id="JAKEVZ010000011">
    <property type="protein sequence ID" value="MCF1752210.1"/>
    <property type="molecule type" value="Genomic_DNA"/>
</dbReference>
<dbReference type="PANTHER" id="PTHR34273:SF2">
    <property type="entry name" value="METHYLTHIORIBOSE KINASE"/>
    <property type="match status" value="1"/>
</dbReference>
<evidence type="ECO:0000256" key="5">
    <source>
        <dbReference type="ARBA" id="ARBA00022840"/>
    </source>
</evidence>
<reference evidence="7 8" key="1">
    <citation type="submission" date="2022-01" db="EMBL/GenBank/DDBJ databases">
        <title>Mariniradius saccharolyticus sp. nov., isolated from sediment of a river.</title>
        <authorList>
            <person name="Liu H."/>
        </authorList>
    </citation>
    <scope>NUCLEOTIDE SEQUENCE [LARGE SCALE GENOMIC DNA]</scope>
    <source>
        <strain evidence="7 8">RY-2</strain>
    </source>
</reference>
<feature type="domain" description="Aminoglycoside phosphotransferase" evidence="6">
    <location>
        <begin position="36"/>
        <end position="264"/>
    </location>
</feature>
<dbReference type="Gene3D" id="3.90.1200.10">
    <property type="match status" value="1"/>
</dbReference>
<dbReference type="PANTHER" id="PTHR34273">
    <property type="entry name" value="METHYLTHIORIBOSE KINASE"/>
    <property type="match status" value="1"/>
</dbReference>
<comment type="caution">
    <text evidence="7">The sequence shown here is derived from an EMBL/GenBank/DDBJ whole genome shotgun (WGS) entry which is preliminary data.</text>
</comment>
<comment type="similarity">
    <text evidence="1">Belongs to the methylthioribose kinase family.</text>
</comment>
<gene>
    <name evidence="7" type="ORF">L0U89_14200</name>
</gene>
<dbReference type="InterPro" id="IPR011009">
    <property type="entry name" value="Kinase-like_dom_sf"/>
</dbReference>
<name>A0ABS9BXZ5_9BACT</name>
<proteinExistence type="inferred from homology"/>
<dbReference type="SUPFAM" id="SSF56112">
    <property type="entry name" value="Protein kinase-like (PK-like)"/>
    <property type="match status" value="1"/>
</dbReference>
<evidence type="ECO:0000259" key="6">
    <source>
        <dbReference type="Pfam" id="PF01636"/>
    </source>
</evidence>
<dbReference type="Gene3D" id="3.30.200.20">
    <property type="entry name" value="Phosphorylase Kinase, domain 1"/>
    <property type="match status" value="1"/>
</dbReference>
<evidence type="ECO:0000313" key="7">
    <source>
        <dbReference type="EMBL" id="MCF1752210.1"/>
    </source>
</evidence>
<keyword evidence="2" id="KW-0808">Transferase</keyword>
<evidence type="ECO:0000256" key="3">
    <source>
        <dbReference type="ARBA" id="ARBA00022741"/>
    </source>
</evidence>
<organism evidence="7 8">
    <name type="scientific">Mariniradius sediminis</name>
    <dbReference type="NCBI Taxonomy" id="2909237"/>
    <lineage>
        <taxon>Bacteria</taxon>
        <taxon>Pseudomonadati</taxon>
        <taxon>Bacteroidota</taxon>
        <taxon>Cytophagia</taxon>
        <taxon>Cytophagales</taxon>
        <taxon>Cyclobacteriaceae</taxon>
        <taxon>Mariniradius</taxon>
    </lineage>
</organism>
<evidence type="ECO:0000256" key="1">
    <source>
        <dbReference type="ARBA" id="ARBA00010165"/>
    </source>
</evidence>
<keyword evidence="4" id="KW-0418">Kinase</keyword>